<proteinExistence type="inferred from homology"/>
<dbReference type="RefSeq" id="WP_072596490.1">
    <property type="nucleotide sequence ID" value="NZ_CP018221.1"/>
</dbReference>
<dbReference type="InterPro" id="IPR036291">
    <property type="entry name" value="NAD(P)-bd_dom_sf"/>
</dbReference>
<dbReference type="Pfam" id="PF01370">
    <property type="entry name" value="Epimerase"/>
    <property type="match status" value="2"/>
</dbReference>
<comment type="similarity">
    <text evidence="2">Belongs to the NAD(P)-dependent epimerase/dehydratase family.</text>
</comment>
<dbReference type="KEGG" id="sphj:BSL82_06100"/>
<dbReference type="Proteomes" id="UP000182063">
    <property type="component" value="Chromosome"/>
</dbReference>
<dbReference type="Gene3D" id="3.40.50.720">
    <property type="entry name" value="NAD(P)-binding Rossmann-like Domain"/>
    <property type="match status" value="1"/>
</dbReference>
<dbReference type="SUPFAM" id="SSF51735">
    <property type="entry name" value="NAD(P)-binding Rossmann-fold domains"/>
    <property type="match status" value="1"/>
</dbReference>
<accession>A0A1L3ZTJ0</accession>
<keyword evidence="5" id="KW-1185">Reference proteome</keyword>
<dbReference type="STRING" id="1921510.BSL82_06100"/>
<sequence length="374" mass="41127">MENVLVTGGAGFIGRSVCKELLRRGYSVRVLDSLIEQVHGDTDGDTDRPADLHPDVELIRADIRNSGAVDRALCGIDCVVHLAAEVGVGQSMYEVERYTSVNDLGTAILFQRLIERPVRRIVTASSMSIYGEGLYRDAEGNPVEDAARPMLRDGQRNWEPVDGKGRPLAPLATPEWKRPSLASVYALNKYVQERTTHIMAEPYGMEGVCLRLFNVYGPGQALSNPYTGVLAIFAARLLNGQPPMIFEDGEQRRDFVHVRDVARAFADALELPEAAGETFNIGSGRDRSVAEVAVELARAMGREDLRPEIVGKARVGDIRHCFCDTTKAERELGFSAREDFGRGLQELSEWVAQQTASDRVAEARAELEARGLVA</sequence>
<feature type="domain" description="NAD-dependent epimerase/dehydratase" evidence="3">
    <location>
        <begin position="182"/>
        <end position="282"/>
    </location>
</feature>
<name>A0A1L3ZTJ0_9SPHN</name>
<comment type="pathway">
    <text evidence="1">Bacterial outer membrane biogenesis; LPS O-antigen biosynthesis.</text>
</comment>
<evidence type="ECO:0000313" key="5">
    <source>
        <dbReference type="Proteomes" id="UP000182063"/>
    </source>
</evidence>
<evidence type="ECO:0000313" key="4">
    <source>
        <dbReference type="EMBL" id="API58938.1"/>
    </source>
</evidence>
<dbReference type="EMBL" id="CP018221">
    <property type="protein sequence ID" value="API58938.1"/>
    <property type="molecule type" value="Genomic_DNA"/>
</dbReference>
<dbReference type="AlphaFoldDB" id="A0A1L3ZTJ0"/>
<organism evidence="4 5">
    <name type="scientific">Tardibacter chloracetimidivorans</name>
    <dbReference type="NCBI Taxonomy" id="1921510"/>
    <lineage>
        <taxon>Bacteria</taxon>
        <taxon>Pseudomonadati</taxon>
        <taxon>Pseudomonadota</taxon>
        <taxon>Alphaproteobacteria</taxon>
        <taxon>Sphingomonadales</taxon>
        <taxon>Sphingomonadaceae</taxon>
        <taxon>Tardibacter</taxon>
    </lineage>
</organism>
<feature type="domain" description="NAD-dependent epimerase/dehydratase" evidence="3">
    <location>
        <begin position="4"/>
        <end position="135"/>
    </location>
</feature>
<dbReference type="OrthoDB" id="9801785at2"/>
<gene>
    <name evidence="4" type="ORF">BSL82_06100</name>
</gene>
<evidence type="ECO:0000256" key="1">
    <source>
        <dbReference type="ARBA" id="ARBA00005125"/>
    </source>
</evidence>
<evidence type="ECO:0000259" key="3">
    <source>
        <dbReference type="Pfam" id="PF01370"/>
    </source>
</evidence>
<protein>
    <submittedName>
        <fullName evidence="4">Nucleoside-diphosphate-sugar epimerase</fullName>
    </submittedName>
</protein>
<dbReference type="PANTHER" id="PTHR43000">
    <property type="entry name" value="DTDP-D-GLUCOSE 4,6-DEHYDRATASE-RELATED"/>
    <property type="match status" value="1"/>
</dbReference>
<reference evidence="5" key="1">
    <citation type="submission" date="2016-11" db="EMBL/GenBank/DDBJ databases">
        <title>Complete Genome Sequence of alachlor-degrading Sphingomonas sp. strain JJ-A5.</title>
        <authorList>
            <person name="Lee H."/>
            <person name="Ka J.-O."/>
        </authorList>
    </citation>
    <scope>NUCLEOTIDE SEQUENCE [LARGE SCALE GENOMIC DNA]</scope>
    <source>
        <strain evidence="5">JJ-A5</strain>
    </source>
</reference>
<evidence type="ECO:0000256" key="2">
    <source>
        <dbReference type="ARBA" id="ARBA00007637"/>
    </source>
</evidence>
<dbReference type="InterPro" id="IPR001509">
    <property type="entry name" value="Epimerase_deHydtase"/>
</dbReference>